<evidence type="ECO:0000313" key="1">
    <source>
        <dbReference type="EMBL" id="KYM87185.1"/>
    </source>
</evidence>
<name>A0A151I516_9HYME</name>
<organism evidence="1 2">
    <name type="scientific">Atta colombica</name>
    <dbReference type="NCBI Taxonomy" id="520822"/>
    <lineage>
        <taxon>Eukaryota</taxon>
        <taxon>Metazoa</taxon>
        <taxon>Ecdysozoa</taxon>
        <taxon>Arthropoda</taxon>
        <taxon>Hexapoda</taxon>
        <taxon>Insecta</taxon>
        <taxon>Pterygota</taxon>
        <taxon>Neoptera</taxon>
        <taxon>Endopterygota</taxon>
        <taxon>Hymenoptera</taxon>
        <taxon>Apocrita</taxon>
        <taxon>Aculeata</taxon>
        <taxon>Formicoidea</taxon>
        <taxon>Formicidae</taxon>
        <taxon>Myrmicinae</taxon>
        <taxon>Atta</taxon>
    </lineage>
</organism>
<keyword evidence="2" id="KW-1185">Reference proteome</keyword>
<protein>
    <submittedName>
        <fullName evidence="1">Uncharacterized protein</fullName>
    </submittedName>
</protein>
<gene>
    <name evidence="1" type="ORF">ALC53_03597</name>
</gene>
<accession>A0A151I516</accession>
<dbReference type="AlphaFoldDB" id="A0A151I516"/>
<evidence type="ECO:0000313" key="2">
    <source>
        <dbReference type="Proteomes" id="UP000078540"/>
    </source>
</evidence>
<dbReference type="EMBL" id="KQ976434">
    <property type="protein sequence ID" value="KYM87185.1"/>
    <property type="molecule type" value="Genomic_DNA"/>
</dbReference>
<dbReference type="Proteomes" id="UP000078540">
    <property type="component" value="Unassembled WGS sequence"/>
</dbReference>
<proteinExistence type="predicted"/>
<sequence length="45" mass="5291">MNEPQPVRRVARLVHTNLVLLETMQCARFLLKQSIEFVELLHFGL</sequence>
<reference evidence="1 2" key="1">
    <citation type="submission" date="2015-09" db="EMBL/GenBank/DDBJ databases">
        <title>Atta colombica WGS genome.</title>
        <authorList>
            <person name="Nygaard S."/>
            <person name="Hu H."/>
            <person name="Boomsma J."/>
            <person name="Zhang G."/>
        </authorList>
    </citation>
    <scope>NUCLEOTIDE SEQUENCE [LARGE SCALE GENOMIC DNA]</scope>
    <source>
        <strain evidence="1">Treedump-2</strain>
        <tissue evidence="1">Whole body</tissue>
    </source>
</reference>